<sequence>MGDIAATFETYVPLKALGGGKLMAHMGYATGAGATNELATKLADIICAIITPEDYAETEASGGQVYSCDRVISDTGKVTVARKADAGSEVFQFLLIGRVT</sequence>
<gene>
    <name evidence="1" type="ORF">S12H4_07736</name>
</gene>
<accession>X1R227</accession>
<evidence type="ECO:0000313" key="1">
    <source>
        <dbReference type="EMBL" id="GAI61126.1"/>
    </source>
</evidence>
<organism evidence="1">
    <name type="scientific">marine sediment metagenome</name>
    <dbReference type="NCBI Taxonomy" id="412755"/>
    <lineage>
        <taxon>unclassified sequences</taxon>
        <taxon>metagenomes</taxon>
        <taxon>ecological metagenomes</taxon>
    </lineage>
</organism>
<dbReference type="AlphaFoldDB" id="X1R227"/>
<dbReference type="EMBL" id="BARW01002894">
    <property type="protein sequence ID" value="GAI61126.1"/>
    <property type="molecule type" value="Genomic_DNA"/>
</dbReference>
<name>X1R227_9ZZZZ</name>
<reference evidence="1" key="1">
    <citation type="journal article" date="2014" name="Front. Microbiol.">
        <title>High frequency of phylogenetically diverse reductive dehalogenase-homologous genes in deep subseafloor sedimentary metagenomes.</title>
        <authorList>
            <person name="Kawai M."/>
            <person name="Futagami T."/>
            <person name="Toyoda A."/>
            <person name="Takaki Y."/>
            <person name="Nishi S."/>
            <person name="Hori S."/>
            <person name="Arai W."/>
            <person name="Tsubouchi T."/>
            <person name="Morono Y."/>
            <person name="Uchiyama I."/>
            <person name="Ito T."/>
            <person name="Fujiyama A."/>
            <person name="Inagaki F."/>
            <person name="Takami H."/>
        </authorList>
    </citation>
    <scope>NUCLEOTIDE SEQUENCE</scope>
    <source>
        <strain evidence="1">Expedition CK06-06</strain>
    </source>
</reference>
<proteinExistence type="predicted"/>
<comment type="caution">
    <text evidence="1">The sequence shown here is derived from an EMBL/GenBank/DDBJ whole genome shotgun (WGS) entry which is preliminary data.</text>
</comment>
<protein>
    <submittedName>
        <fullName evidence="1">Uncharacterized protein</fullName>
    </submittedName>
</protein>